<feature type="non-terminal residue" evidence="1">
    <location>
        <position position="1"/>
    </location>
</feature>
<name>A0A0F9H067_9ZZZZ</name>
<dbReference type="EMBL" id="LAZR01026444">
    <property type="protein sequence ID" value="KKL68727.1"/>
    <property type="molecule type" value="Genomic_DNA"/>
</dbReference>
<organism evidence="1">
    <name type="scientific">marine sediment metagenome</name>
    <dbReference type="NCBI Taxonomy" id="412755"/>
    <lineage>
        <taxon>unclassified sequences</taxon>
        <taxon>metagenomes</taxon>
        <taxon>ecological metagenomes</taxon>
    </lineage>
</organism>
<dbReference type="Pfam" id="PF25941">
    <property type="entry name" value="PDDEXK_16"/>
    <property type="match status" value="1"/>
</dbReference>
<sequence>GYKIEKWHREIVKAEDSQVWEVDHRKGNTLIESKACLIVNGNGSKSSFKIKTANHKYLLEHGGFYLFSAYRLQGRGVKPFFIYGLPASRVEAVMNGSPIKSLTWSQIFKL</sequence>
<comment type="caution">
    <text evidence="1">The sequence shown here is derived from an EMBL/GenBank/DDBJ whole genome shotgun (WGS) entry which is preliminary data.</text>
</comment>
<dbReference type="InterPro" id="IPR058715">
    <property type="entry name" value="PDDEXK_nuclease-rel"/>
</dbReference>
<reference evidence="1" key="1">
    <citation type="journal article" date="2015" name="Nature">
        <title>Complex archaea that bridge the gap between prokaryotes and eukaryotes.</title>
        <authorList>
            <person name="Spang A."/>
            <person name="Saw J.H."/>
            <person name="Jorgensen S.L."/>
            <person name="Zaremba-Niedzwiedzka K."/>
            <person name="Martijn J."/>
            <person name="Lind A.E."/>
            <person name="van Eijk R."/>
            <person name="Schleper C."/>
            <person name="Guy L."/>
            <person name="Ettema T.J."/>
        </authorList>
    </citation>
    <scope>NUCLEOTIDE SEQUENCE</scope>
</reference>
<gene>
    <name evidence="1" type="ORF">LCGC14_2122150</name>
</gene>
<evidence type="ECO:0000313" key="1">
    <source>
        <dbReference type="EMBL" id="KKL68727.1"/>
    </source>
</evidence>
<accession>A0A0F9H067</accession>
<dbReference type="AlphaFoldDB" id="A0A0F9H067"/>
<protein>
    <submittedName>
        <fullName evidence="1">Uncharacterized protein</fullName>
    </submittedName>
</protein>
<proteinExistence type="predicted"/>